<dbReference type="Pfam" id="PF00135">
    <property type="entry name" value="COesterase"/>
    <property type="match status" value="1"/>
</dbReference>
<dbReference type="OrthoDB" id="408631at2759"/>
<gene>
    <name evidence="2" type="ORF">ALECFALPRED_000977</name>
</gene>
<evidence type="ECO:0000259" key="1">
    <source>
        <dbReference type="Pfam" id="PF00135"/>
    </source>
</evidence>
<proteinExistence type="predicted"/>
<organism evidence="2 3">
    <name type="scientific">Alectoria fallacina</name>
    <dbReference type="NCBI Taxonomy" id="1903189"/>
    <lineage>
        <taxon>Eukaryota</taxon>
        <taxon>Fungi</taxon>
        <taxon>Dikarya</taxon>
        <taxon>Ascomycota</taxon>
        <taxon>Pezizomycotina</taxon>
        <taxon>Lecanoromycetes</taxon>
        <taxon>OSLEUM clade</taxon>
        <taxon>Lecanoromycetidae</taxon>
        <taxon>Lecanorales</taxon>
        <taxon>Lecanorineae</taxon>
        <taxon>Parmeliaceae</taxon>
        <taxon>Alectoria</taxon>
    </lineage>
</organism>
<protein>
    <recommendedName>
        <fullName evidence="1">Carboxylesterase type B domain-containing protein</fullName>
    </recommendedName>
</protein>
<dbReference type="Proteomes" id="UP000664203">
    <property type="component" value="Unassembled WGS sequence"/>
</dbReference>
<accession>A0A8H3FAK6</accession>
<keyword evidence="3" id="KW-1185">Reference proteome</keyword>
<reference evidence="2" key="1">
    <citation type="submission" date="2021-03" db="EMBL/GenBank/DDBJ databases">
        <authorList>
            <person name="Tagirdzhanova G."/>
        </authorList>
    </citation>
    <scope>NUCLEOTIDE SEQUENCE</scope>
</reference>
<feature type="domain" description="Carboxylesterase type B" evidence="1">
    <location>
        <begin position="14"/>
        <end position="152"/>
    </location>
</feature>
<evidence type="ECO:0000313" key="2">
    <source>
        <dbReference type="EMBL" id="CAF9919127.1"/>
    </source>
</evidence>
<dbReference type="InterPro" id="IPR029058">
    <property type="entry name" value="AB_hydrolase_fold"/>
</dbReference>
<name>A0A8H3FAK6_9LECA</name>
<dbReference type="InterPro" id="IPR002018">
    <property type="entry name" value="CarbesteraseB"/>
</dbReference>
<evidence type="ECO:0000313" key="3">
    <source>
        <dbReference type="Proteomes" id="UP000664203"/>
    </source>
</evidence>
<dbReference type="AlphaFoldDB" id="A0A8H3FAK6"/>
<comment type="caution">
    <text evidence="2">The sequence shown here is derived from an EMBL/GenBank/DDBJ whole genome shotgun (WGS) entry which is preliminary data.</text>
</comment>
<dbReference type="EMBL" id="CAJPDR010000119">
    <property type="protein sequence ID" value="CAF9919127.1"/>
    <property type="molecule type" value="Genomic_DNA"/>
</dbReference>
<sequence length="273" mass="30052">MTSKDEWRHTQPCVYDQRLALDWVKEILHHFGGDCNRVTVGGESPGPAITLHQITAFGGTQLAPFQQAYLSSPAFNPNPYDWLQEQTYNNFLGYANVSSLAELRAASSETIIRANELLVYNSTFGASGGIGPAVDGNIVPQLPALLLAQSRRAKNNATALHDRLKTELIPDVQPAVLDYITDTLYPPIFSYQKELGLFFSNQTSIGYNDSISSLATLQADWFLTSNAYALLKAFGVNRTYAYLFDEGLGLHGEDTPYTFYGIGLVHATVARAF</sequence>
<dbReference type="SUPFAM" id="SSF53474">
    <property type="entry name" value="alpha/beta-Hydrolases"/>
    <property type="match status" value="1"/>
</dbReference>
<dbReference type="Gene3D" id="3.40.50.1820">
    <property type="entry name" value="alpha/beta hydrolase"/>
    <property type="match status" value="1"/>
</dbReference>
<dbReference type="PANTHER" id="PTHR11559">
    <property type="entry name" value="CARBOXYLESTERASE"/>
    <property type="match status" value="1"/>
</dbReference>
<dbReference type="InterPro" id="IPR050309">
    <property type="entry name" value="Type-B_Carboxylest/Lipase"/>
</dbReference>